<dbReference type="KEGG" id="dfa:DFA_08251"/>
<dbReference type="Gene3D" id="2.30.30.30">
    <property type="match status" value="1"/>
</dbReference>
<name>F4Q5K1_CACFS</name>
<evidence type="ECO:0000259" key="1">
    <source>
        <dbReference type="Pfam" id="PF08207"/>
    </source>
</evidence>
<dbReference type="InterPro" id="IPR014722">
    <property type="entry name" value="Rib_uL2_dom2"/>
</dbReference>
<evidence type="ECO:0000313" key="2">
    <source>
        <dbReference type="EMBL" id="EGG17260.1"/>
    </source>
</evidence>
<dbReference type="GO" id="GO:0003746">
    <property type="term" value="F:translation elongation factor activity"/>
    <property type="evidence" value="ECO:0007669"/>
    <property type="project" value="TreeGrafter"/>
</dbReference>
<proteinExistence type="predicted"/>
<dbReference type="GeneID" id="14868958"/>
<dbReference type="InterPro" id="IPR013185">
    <property type="entry name" value="Transl_elong_KOW-like"/>
</dbReference>
<dbReference type="Proteomes" id="UP000007797">
    <property type="component" value="Unassembled WGS sequence"/>
</dbReference>
<dbReference type="PANTHER" id="PTHR30053">
    <property type="entry name" value="ELONGATION FACTOR P"/>
    <property type="match status" value="1"/>
</dbReference>
<dbReference type="OrthoDB" id="10259892at2759"/>
<evidence type="ECO:0000313" key="3">
    <source>
        <dbReference type="Proteomes" id="UP000007797"/>
    </source>
</evidence>
<accession>F4Q5K1</accession>
<dbReference type="AlphaFoldDB" id="F4Q5K1"/>
<dbReference type="EMBL" id="GL883021">
    <property type="protein sequence ID" value="EGG17260.1"/>
    <property type="molecule type" value="Genomic_DNA"/>
</dbReference>
<dbReference type="InterPro" id="IPR008991">
    <property type="entry name" value="Translation_prot_SH3-like_sf"/>
</dbReference>
<dbReference type="RefSeq" id="XP_004355744.1">
    <property type="nucleotide sequence ID" value="XM_004355691.1"/>
</dbReference>
<feature type="domain" description="Translation elongation factor KOW-like" evidence="1">
    <location>
        <begin position="42"/>
        <end position="98"/>
    </location>
</feature>
<dbReference type="PANTHER" id="PTHR30053:SF14">
    <property type="entry name" value="TRANSLATION ELONGATION FACTOR KOW-LIKE DOMAIN-CONTAINING PROTEIN"/>
    <property type="match status" value="1"/>
</dbReference>
<dbReference type="STRING" id="1054147.F4Q5K1"/>
<dbReference type="SUPFAM" id="SSF50104">
    <property type="entry name" value="Translation proteins SH3-like domain"/>
    <property type="match status" value="1"/>
</dbReference>
<organism evidence="2 3">
    <name type="scientific">Cavenderia fasciculata</name>
    <name type="common">Slime mold</name>
    <name type="synonym">Dictyostelium fasciculatum</name>
    <dbReference type="NCBI Taxonomy" id="261658"/>
    <lineage>
        <taxon>Eukaryota</taxon>
        <taxon>Amoebozoa</taxon>
        <taxon>Evosea</taxon>
        <taxon>Eumycetozoa</taxon>
        <taxon>Dictyostelia</taxon>
        <taxon>Acytosteliales</taxon>
        <taxon>Cavenderiaceae</taxon>
        <taxon>Cavenderia</taxon>
    </lineage>
</organism>
<protein>
    <recommendedName>
        <fullName evidence="1">Translation elongation factor KOW-like domain-containing protein</fullName>
    </recommendedName>
</protein>
<dbReference type="GO" id="GO:0005737">
    <property type="term" value="C:cytoplasm"/>
    <property type="evidence" value="ECO:0007669"/>
    <property type="project" value="TreeGrafter"/>
</dbReference>
<gene>
    <name evidence="2" type="ORF">DFA_08251</name>
</gene>
<sequence length="227" mass="25776">MINSLKKYTTFGNIRNVSSLFTAANTTICSNVYSKRFYDLEAGDLKKGMLIEHKGKLLEAQKVEHQKVAMRGGFILADFKNTIDGTKTNIKFRSAETLEGVDLERRFYSFVETKKDGSIVFKDLDDEDADEFIVSSKESKSLGVYSHYLELFNQEESKFNFMDWNGKVVDFRGPTEIQLVVQSVTDLQNANVLGFANGRTCRSPSHIKEIGTKVLVRLPEEIYITKV</sequence>
<dbReference type="OMA" id="ENGRSCK"/>
<dbReference type="Pfam" id="PF08207">
    <property type="entry name" value="EFP_N"/>
    <property type="match status" value="1"/>
</dbReference>
<keyword evidence="3" id="KW-1185">Reference proteome</keyword>
<reference evidence="3" key="1">
    <citation type="journal article" date="2011" name="Genome Res.">
        <title>Phylogeny-wide analysis of social amoeba genomes highlights ancient origins for complex intercellular communication.</title>
        <authorList>
            <person name="Heidel A.J."/>
            <person name="Lawal H.M."/>
            <person name="Felder M."/>
            <person name="Schilde C."/>
            <person name="Helps N.R."/>
            <person name="Tunggal B."/>
            <person name="Rivero F."/>
            <person name="John U."/>
            <person name="Schleicher M."/>
            <person name="Eichinger L."/>
            <person name="Platzer M."/>
            <person name="Noegel A.A."/>
            <person name="Schaap P."/>
            <person name="Gloeckner G."/>
        </authorList>
    </citation>
    <scope>NUCLEOTIDE SEQUENCE [LARGE SCALE GENOMIC DNA]</scope>
    <source>
        <strain evidence="3">SH3</strain>
    </source>
</reference>
<dbReference type="InterPro" id="IPR020599">
    <property type="entry name" value="Transl_elong_fac_P/YeiP"/>
</dbReference>